<evidence type="ECO:0000313" key="3">
    <source>
        <dbReference type="Proteomes" id="UP000005990"/>
    </source>
</evidence>
<dbReference type="Gene3D" id="3.90.70.10">
    <property type="entry name" value="Cysteine proteinases"/>
    <property type="match status" value="1"/>
</dbReference>
<organism evidence="2 3">
    <name type="scientific">Eremococcus coleocola ACS-139-V-Col8</name>
    <dbReference type="NCBI Taxonomy" id="908337"/>
    <lineage>
        <taxon>Bacteria</taxon>
        <taxon>Bacillati</taxon>
        <taxon>Bacillota</taxon>
        <taxon>Bacilli</taxon>
        <taxon>Lactobacillales</taxon>
        <taxon>Aerococcaceae</taxon>
        <taxon>Eremococcus</taxon>
    </lineage>
</organism>
<dbReference type="STRING" id="908337.HMPREF9257_1767"/>
<comment type="caution">
    <text evidence="2">The sequence shown here is derived from an EMBL/GenBank/DDBJ whole genome shotgun (WGS) entry which is preliminary data.</text>
</comment>
<proteinExistence type="predicted"/>
<evidence type="ECO:0000313" key="2">
    <source>
        <dbReference type="EMBL" id="EFR31880.1"/>
    </source>
</evidence>
<protein>
    <recommendedName>
        <fullName evidence="1">Peptidase C39-like domain-containing protein</fullName>
    </recommendedName>
</protein>
<dbReference type="RefSeq" id="WP_006417647.1">
    <property type="nucleotide sequence ID" value="NZ_AENN01000004.1"/>
</dbReference>
<dbReference type="Pfam" id="PF13529">
    <property type="entry name" value="Peptidase_C39_2"/>
    <property type="match status" value="1"/>
</dbReference>
<dbReference type="eggNOG" id="COG4990">
    <property type="taxonomic scope" value="Bacteria"/>
</dbReference>
<dbReference type="Proteomes" id="UP000005990">
    <property type="component" value="Unassembled WGS sequence"/>
</dbReference>
<dbReference type="AlphaFoldDB" id="E4KMD1"/>
<name>E4KMD1_9LACT</name>
<keyword evidence="3" id="KW-1185">Reference proteome</keyword>
<dbReference type="EMBL" id="AENN01000004">
    <property type="protein sequence ID" value="EFR31880.1"/>
    <property type="molecule type" value="Genomic_DNA"/>
</dbReference>
<reference evidence="2 3" key="1">
    <citation type="submission" date="2010-10" db="EMBL/GenBank/DDBJ databases">
        <authorList>
            <person name="Durkin A.S."/>
            <person name="Madupu R."/>
            <person name="Torralba M."/>
            <person name="Gillis M."/>
            <person name="Methe B."/>
            <person name="Sutton G."/>
            <person name="Nelson K.E."/>
        </authorList>
    </citation>
    <scope>NUCLEOTIDE SEQUENCE [LARGE SCALE GENOMIC DNA]</scope>
    <source>
        <strain evidence="2 3">ACS-139-V-Col8</strain>
    </source>
</reference>
<accession>E4KMD1</accession>
<dbReference type="InterPro" id="IPR039564">
    <property type="entry name" value="Peptidase_C39-like"/>
</dbReference>
<evidence type="ECO:0000259" key="1">
    <source>
        <dbReference type="Pfam" id="PF13529"/>
    </source>
</evidence>
<gene>
    <name evidence="2" type="ORF">HMPREF9257_1767</name>
</gene>
<sequence>MKTRQGYTKLIPIGSLLLIIITTALLISLKTMTKDQEEKIAWDKNSEASISLSSSNNESQAEDESENPVQLFRQASNKIPTDPSNTDLMTIQASIHDTINRFYNNNFLTAQDDILKVIQQNKLDVARTGIYFMPNHPAQVTQTDNIQQLDVPLLLQNDPRWAELHYGSDAPGQLYKNGCAIVSLAMIQATYDNAQIEPQDILDWSQDKYYLQNQGTSWDIFYDFAQEFGYQFENFGNDFDQAMAASQAGKLIVISVKPGTFTEIGHILIVRAYDPNQGLVYVNDPNDDPSKMHSLQGFDQTIIQEDAVNYWAIYK</sequence>
<feature type="domain" description="Peptidase C39-like" evidence="1">
    <location>
        <begin position="149"/>
        <end position="286"/>
    </location>
</feature>